<dbReference type="InterPro" id="IPR023562">
    <property type="entry name" value="ClpP/TepA"/>
</dbReference>
<dbReference type="EMBL" id="CM007382">
    <property type="protein sequence ID" value="ONK77912.1"/>
    <property type="molecule type" value="Genomic_DNA"/>
</dbReference>
<dbReference type="AlphaFoldDB" id="A0A5P1FIJ2"/>
<evidence type="ECO:0000256" key="1">
    <source>
        <dbReference type="ARBA" id="ARBA00007039"/>
    </source>
</evidence>
<feature type="compositionally biased region" description="Polar residues" evidence="2">
    <location>
        <begin position="123"/>
        <end position="136"/>
    </location>
</feature>
<dbReference type="InterPro" id="IPR001907">
    <property type="entry name" value="ClpP"/>
</dbReference>
<comment type="similarity">
    <text evidence="1">Belongs to the peptidase S14 family.</text>
</comment>
<gene>
    <name evidence="3" type="ORF">A4U43_C02F12210</name>
</gene>
<dbReference type="GO" id="GO:0006515">
    <property type="term" value="P:protein quality control for misfolded or incompletely synthesized proteins"/>
    <property type="evidence" value="ECO:0007669"/>
    <property type="project" value="TreeGrafter"/>
</dbReference>
<evidence type="ECO:0000313" key="4">
    <source>
        <dbReference type="Proteomes" id="UP000243459"/>
    </source>
</evidence>
<accession>A0A5P1FIJ2</accession>
<dbReference type="SUPFAM" id="SSF52096">
    <property type="entry name" value="ClpP/crotonase"/>
    <property type="match status" value="1"/>
</dbReference>
<organism evidence="3 4">
    <name type="scientific">Asparagus officinalis</name>
    <name type="common">Garden asparagus</name>
    <dbReference type="NCBI Taxonomy" id="4686"/>
    <lineage>
        <taxon>Eukaryota</taxon>
        <taxon>Viridiplantae</taxon>
        <taxon>Streptophyta</taxon>
        <taxon>Embryophyta</taxon>
        <taxon>Tracheophyta</taxon>
        <taxon>Spermatophyta</taxon>
        <taxon>Magnoliopsida</taxon>
        <taxon>Liliopsida</taxon>
        <taxon>Asparagales</taxon>
        <taxon>Asparagaceae</taxon>
        <taxon>Asparagoideae</taxon>
        <taxon>Asparagus</taxon>
    </lineage>
</organism>
<sequence length="136" mass="15542">MIYQPSGGAIEQATNIAIHAKEILKVRERLNAIYAKHTGQSLERIERFMKRDMFMSPNETKEFGIVDEVIEHRLIALVSDAVEGEEKEMKGKGAAIVFNNIRKHPDQLKDMRSHRQPDLPSLGFTSRNGMVSMEQY</sequence>
<evidence type="ECO:0000256" key="2">
    <source>
        <dbReference type="SAM" id="MobiDB-lite"/>
    </source>
</evidence>
<dbReference type="PANTHER" id="PTHR10381">
    <property type="entry name" value="ATP-DEPENDENT CLP PROTEASE PROTEOLYTIC SUBUNIT"/>
    <property type="match status" value="1"/>
</dbReference>
<dbReference type="GO" id="GO:0051117">
    <property type="term" value="F:ATPase binding"/>
    <property type="evidence" value="ECO:0007669"/>
    <property type="project" value="TreeGrafter"/>
</dbReference>
<dbReference type="GO" id="GO:0004252">
    <property type="term" value="F:serine-type endopeptidase activity"/>
    <property type="evidence" value="ECO:0007669"/>
    <property type="project" value="InterPro"/>
</dbReference>
<dbReference type="CDD" id="cd07017">
    <property type="entry name" value="S14_ClpP_2"/>
    <property type="match status" value="1"/>
</dbReference>
<dbReference type="Gene3D" id="3.90.226.10">
    <property type="entry name" value="2-enoyl-CoA Hydratase, Chain A, domain 1"/>
    <property type="match status" value="1"/>
</dbReference>
<dbReference type="GO" id="GO:0009368">
    <property type="term" value="C:endopeptidase Clp complex"/>
    <property type="evidence" value="ECO:0007669"/>
    <property type="project" value="TreeGrafter"/>
</dbReference>
<evidence type="ECO:0008006" key="5">
    <source>
        <dbReference type="Google" id="ProtNLM"/>
    </source>
</evidence>
<protein>
    <recommendedName>
        <fullName evidence="5">ATP-dependent Clp protease proteolytic subunit</fullName>
    </recommendedName>
</protein>
<dbReference type="GO" id="GO:0004176">
    <property type="term" value="F:ATP-dependent peptidase activity"/>
    <property type="evidence" value="ECO:0007669"/>
    <property type="project" value="InterPro"/>
</dbReference>
<proteinExistence type="inferred from homology"/>
<dbReference type="Pfam" id="PF00574">
    <property type="entry name" value="CLP_protease"/>
    <property type="match status" value="1"/>
</dbReference>
<dbReference type="PANTHER" id="PTHR10381:SF11">
    <property type="entry name" value="ATP-DEPENDENT CLP PROTEASE PROTEOLYTIC SUBUNIT, MITOCHONDRIAL"/>
    <property type="match status" value="1"/>
</dbReference>
<dbReference type="InterPro" id="IPR029045">
    <property type="entry name" value="ClpP/crotonase-like_dom_sf"/>
</dbReference>
<name>A0A5P1FIJ2_ASPOF</name>
<dbReference type="Gramene" id="ONK77912">
    <property type="protein sequence ID" value="ONK77912"/>
    <property type="gene ID" value="A4U43_C02F12210"/>
</dbReference>
<feature type="region of interest" description="Disordered" evidence="2">
    <location>
        <begin position="111"/>
        <end position="136"/>
    </location>
</feature>
<keyword evidence="4" id="KW-1185">Reference proteome</keyword>
<dbReference type="Proteomes" id="UP000243459">
    <property type="component" value="Chromosome 2"/>
</dbReference>
<dbReference type="GO" id="GO:0009536">
    <property type="term" value="C:plastid"/>
    <property type="evidence" value="ECO:0007669"/>
    <property type="project" value="UniProtKB-ARBA"/>
</dbReference>
<reference evidence="4" key="1">
    <citation type="journal article" date="2017" name="Nat. Commun.">
        <title>The asparagus genome sheds light on the origin and evolution of a young Y chromosome.</title>
        <authorList>
            <person name="Harkess A."/>
            <person name="Zhou J."/>
            <person name="Xu C."/>
            <person name="Bowers J.E."/>
            <person name="Van der Hulst R."/>
            <person name="Ayyampalayam S."/>
            <person name="Mercati F."/>
            <person name="Riccardi P."/>
            <person name="McKain M.R."/>
            <person name="Kakrana A."/>
            <person name="Tang H."/>
            <person name="Ray J."/>
            <person name="Groenendijk J."/>
            <person name="Arikit S."/>
            <person name="Mathioni S.M."/>
            <person name="Nakano M."/>
            <person name="Shan H."/>
            <person name="Telgmann-Rauber A."/>
            <person name="Kanno A."/>
            <person name="Yue Z."/>
            <person name="Chen H."/>
            <person name="Li W."/>
            <person name="Chen Y."/>
            <person name="Xu X."/>
            <person name="Zhang Y."/>
            <person name="Luo S."/>
            <person name="Chen H."/>
            <person name="Gao J."/>
            <person name="Mao Z."/>
            <person name="Pires J.C."/>
            <person name="Luo M."/>
            <person name="Kudrna D."/>
            <person name="Wing R.A."/>
            <person name="Meyers B.C."/>
            <person name="Yi K."/>
            <person name="Kong H."/>
            <person name="Lavrijsen P."/>
            <person name="Sunseri F."/>
            <person name="Falavigna A."/>
            <person name="Ye Y."/>
            <person name="Leebens-Mack J.H."/>
            <person name="Chen G."/>
        </authorList>
    </citation>
    <scope>NUCLEOTIDE SEQUENCE [LARGE SCALE GENOMIC DNA]</scope>
    <source>
        <strain evidence="4">cv. DH0086</strain>
    </source>
</reference>
<evidence type="ECO:0000313" key="3">
    <source>
        <dbReference type="EMBL" id="ONK77912.1"/>
    </source>
</evidence>